<keyword evidence="8 11" id="KW-0269">Exonuclease</keyword>
<evidence type="ECO:0000256" key="12">
    <source>
        <dbReference type="SAM" id="MobiDB-lite"/>
    </source>
</evidence>
<comment type="subcellular location">
    <subcellularLocation>
        <location evidence="11">Cytoplasm</location>
    </subcellularLocation>
</comment>
<keyword evidence="6 11" id="KW-0540">Nuclease</keyword>
<comment type="caution">
    <text evidence="15">The sequence shown here is derived from an EMBL/GenBank/DDBJ whole genome shotgun (WGS) entry which is preliminary data.</text>
</comment>
<dbReference type="InterPro" id="IPR004805">
    <property type="entry name" value="DnaE2/DnaE/PolC"/>
</dbReference>
<dbReference type="Gene3D" id="1.20.5.140">
    <property type="match status" value="1"/>
</dbReference>
<evidence type="ECO:0000256" key="9">
    <source>
        <dbReference type="ARBA" id="ARBA00022932"/>
    </source>
</evidence>
<dbReference type="Pfam" id="PF17657">
    <property type="entry name" value="DNA_pol3_finger"/>
    <property type="match status" value="1"/>
</dbReference>
<evidence type="ECO:0000313" key="16">
    <source>
        <dbReference type="Proteomes" id="UP000824002"/>
    </source>
</evidence>
<dbReference type="CDD" id="cd04484">
    <property type="entry name" value="polC_OBF"/>
    <property type="match status" value="1"/>
</dbReference>
<evidence type="ECO:0000256" key="3">
    <source>
        <dbReference type="ARBA" id="ARBA00022679"/>
    </source>
</evidence>
<dbReference type="InterPro" id="IPR012337">
    <property type="entry name" value="RNaseH-like_sf"/>
</dbReference>
<dbReference type="PANTHER" id="PTHR32294:SF5">
    <property type="entry name" value="DNA POLYMERASE III POLC-TYPE"/>
    <property type="match status" value="1"/>
</dbReference>
<keyword evidence="9 11" id="KW-0239">DNA-directed DNA polymerase</keyword>
<dbReference type="Proteomes" id="UP000824002">
    <property type="component" value="Unassembled WGS sequence"/>
</dbReference>
<proteinExistence type="inferred from homology"/>
<dbReference type="FunFam" id="3.30.420.10:FF:000045">
    <property type="entry name" value="3'-5' exonuclease DinG"/>
    <property type="match status" value="1"/>
</dbReference>
<feature type="domain" description="Polymerase/histidinol phosphatase N-terminal" evidence="14">
    <location>
        <begin position="348"/>
        <end position="420"/>
    </location>
</feature>
<reference evidence="15" key="1">
    <citation type="submission" date="2020-10" db="EMBL/GenBank/DDBJ databases">
        <authorList>
            <person name="Gilroy R."/>
        </authorList>
    </citation>
    <scope>NUCLEOTIDE SEQUENCE</scope>
    <source>
        <strain evidence="15">CHK199-13235</strain>
    </source>
</reference>
<dbReference type="Gene3D" id="6.10.140.1510">
    <property type="match status" value="1"/>
</dbReference>
<dbReference type="Gene3D" id="1.10.150.700">
    <property type="entry name" value="PolC, middle finger domain"/>
    <property type="match status" value="1"/>
</dbReference>
<evidence type="ECO:0000256" key="11">
    <source>
        <dbReference type="HAMAP-Rule" id="MF_00356"/>
    </source>
</evidence>
<dbReference type="SMART" id="SM00481">
    <property type="entry name" value="POLIIIAc"/>
    <property type="match status" value="1"/>
</dbReference>
<evidence type="ECO:0000256" key="8">
    <source>
        <dbReference type="ARBA" id="ARBA00022839"/>
    </source>
</evidence>
<keyword evidence="4 11" id="KW-0548">Nucleotidyltransferase</keyword>
<dbReference type="CDD" id="cd07435">
    <property type="entry name" value="PHP_PolIIIA_POLC"/>
    <property type="match status" value="1"/>
</dbReference>
<dbReference type="SUPFAM" id="SSF53098">
    <property type="entry name" value="Ribonuclease H-like"/>
    <property type="match status" value="1"/>
</dbReference>
<dbReference type="CDD" id="cd06127">
    <property type="entry name" value="DEDDh"/>
    <property type="match status" value="1"/>
</dbReference>
<keyword evidence="3 11" id="KW-0808">Transferase</keyword>
<dbReference type="InterPro" id="IPR013520">
    <property type="entry name" value="Ribonucl_H"/>
</dbReference>
<organism evidence="15 16">
    <name type="scientific">Candidatus Merdivicinus excrementipullorum</name>
    <dbReference type="NCBI Taxonomy" id="2840867"/>
    <lineage>
        <taxon>Bacteria</taxon>
        <taxon>Bacillati</taxon>
        <taxon>Bacillota</taxon>
        <taxon>Clostridia</taxon>
        <taxon>Eubacteriales</taxon>
        <taxon>Oscillospiraceae</taxon>
        <taxon>Oscillospiraceae incertae sedis</taxon>
        <taxon>Candidatus Merdivicinus</taxon>
    </lineage>
</organism>
<dbReference type="Gene3D" id="3.30.1900.20">
    <property type="match status" value="2"/>
</dbReference>
<keyword evidence="2 11" id="KW-0963">Cytoplasm</keyword>
<dbReference type="Gene3D" id="3.30.420.10">
    <property type="entry name" value="Ribonuclease H-like superfamily/Ribonuclease H"/>
    <property type="match status" value="1"/>
</dbReference>
<dbReference type="GO" id="GO:0008408">
    <property type="term" value="F:3'-5' exonuclease activity"/>
    <property type="evidence" value="ECO:0007669"/>
    <property type="project" value="UniProtKB-UniRule"/>
</dbReference>
<dbReference type="GO" id="GO:0003677">
    <property type="term" value="F:DNA binding"/>
    <property type="evidence" value="ECO:0007669"/>
    <property type="project" value="UniProtKB-UniRule"/>
</dbReference>
<dbReference type="PANTHER" id="PTHR32294">
    <property type="entry name" value="DNA POLYMERASE III SUBUNIT ALPHA"/>
    <property type="match status" value="1"/>
</dbReference>
<evidence type="ECO:0000313" key="15">
    <source>
        <dbReference type="EMBL" id="HIS76196.1"/>
    </source>
</evidence>
<accession>A0A9D1FLV4</accession>
<dbReference type="InterPro" id="IPR044923">
    <property type="entry name" value="PolC_middle_finger_sf"/>
</dbReference>
<dbReference type="Pfam" id="PF00929">
    <property type="entry name" value="RNase_T"/>
    <property type="match status" value="1"/>
</dbReference>
<dbReference type="GO" id="GO:0006261">
    <property type="term" value="P:DNA-templated DNA replication"/>
    <property type="evidence" value="ECO:0007669"/>
    <property type="project" value="UniProtKB-UniRule"/>
</dbReference>
<evidence type="ECO:0000256" key="5">
    <source>
        <dbReference type="ARBA" id="ARBA00022705"/>
    </source>
</evidence>
<dbReference type="Gene3D" id="1.10.150.870">
    <property type="match status" value="1"/>
</dbReference>
<feature type="compositionally biased region" description="Gly residues" evidence="12">
    <location>
        <begin position="193"/>
        <end position="203"/>
    </location>
</feature>
<dbReference type="HAMAP" id="MF_00356">
    <property type="entry name" value="DNApol_PolC"/>
    <property type="match status" value="1"/>
</dbReference>
<evidence type="ECO:0000256" key="4">
    <source>
        <dbReference type="ARBA" id="ARBA00022695"/>
    </source>
</evidence>
<dbReference type="NCBIfam" id="TIGR01405">
    <property type="entry name" value="polC_Gram_pos"/>
    <property type="match status" value="1"/>
</dbReference>
<dbReference type="EMBL" id="DVJP01000036">
    <property type="protein sequence ID" value="HIS76196.1"/>
    <property type="molecule type" value="Genomic_DNA"/>
</dbReference>
<keyword evidence="7 11" id="KW-0378">Hydrolase</keyword>
<feature type="domain" description="Exonuclease" evidence="13">
    <location>
        <begin position="437"/>
        <end position="602"/>
    </location>
</feature>
<dbReference type="InterPro" id="IPR040982">
    <property type="entry name" value="DNA_pol3_finger"/>
</dbReference>
<dbReference type="InterPro" id="IPR011708">
    <property type="entry name" value="DNA_pol3_alpha_NTPase_dom"/>
</dbReference>
<evidence type="ECO:0000259" key="14">
    <source>
        <dbReference type="SMART" id="SM00481"/>
    </source>
</evidence>
<keyword evidence="5 11" id="KW-0235">DNA replication</keyword>
<evidence type="ECO:0000256" key="10">
    <source>
        <dbReference type="ARBA" id="ARBA00049244"/>
    </source>
</evidence>
<dbReference type="NCBIfam" id="NF001688">
    <property type="entry name" value="PRK00448.1"/>
    <property type="match status" value="1"/>
</dbReference>
<evidence type="ECO:0000259" key="13">
    <source>
        <dbReference type="SMART" id="SM00479"/>
    </source>
</evidence>
<dbReference type="InterPro" id="IPR006054">
    <property type="entry name" value="DnaQ"/>
</dbReference>
<evidence type="ECO:0000256" key="7">
    <source>
        <dbReference type="ARBA" id="ARBA00022801"/>
    </source>
</evidence>
<protein>
    <recommendedName>
        <fullName evidence="11">DNA polymerase III PolC-type</fullName>
        <shortName evidence="11">PolIII</shortName>
        <ecNumber evidence="11">2.7.7.7</ecNumber>
    </recommendedName>
</protein>
<comment type="function">
    <text evidence="1 11">Required for replicative DNA synthesis. This DNA polymerase also exhibits 3' to 5' exonuclease activity.</text>
</comment>
<dbReference type="SMART" id="SM00479">
    <property type="entry name" value="EXOIII"/>
    <property type="match status" value="1"/>
</dbReference>
<dbReference type="Pfam" id="PF07733">
    <property type="entry name" value="DNA_pol3_alpha"/>
    <property type="match status" value="2"/>
</dbReference>
<dbReference type="Pfam" id="PF02811">
    <property type="entry name" value="PHP"/>
    <property type="match status" value="1"/>
</dbReference>
<dbReference type="Pfam" id="PF14579">
    <property type="entry name" value="HHH_6"/>
    <property type="match status" value="1"/>
</dbReference>
<dbReference type="InterPro" id="IPR036397">
    <property type="entry name" value="RNaseH_sf"/>
</dbReference>
<dbReference type="Gene3D" id="2.40.50.140">
    <property type="entry name" value="Nucleic acid-binding proteins"/>
    <property type="match status" value="1"/>
</dbReference>
<evidence type="ECO:0000256" key="2">
    <source>
        <dbReference type="ARBA" id="ARBA00022490"/>
    </source>
</evidence>
<comment type="catalytic activity">
    <reaction evidence="10 11">
        <text>DNA(n) + a 2'-deoxyribonucleoside 5'-triphosphate = DNA(n+1) + diphosphate</text>
        <dbReference type="Rhea" id="RHEA:22508"/>
        <dbReference type="Rhea" id="RHEA-COMP:17339"/>
        <dbReference type="Rhea" id="RHEA-COMP:17340"/>
        <dbReference type="ChEBI" id="CHEBI:33019"/>
        <dbReference type="ChEBI" id="CHEBI:61560"/>
        <dbReference type="ChEBI" id="CHEBI:173112"/>
        <dbReference type="EC" id="2.7.7.7"/>
    </reaction>
</comment>
<dbReference type="EC" id="2.7.7.7" evidence="11"/>
<dbReference type="GO" id="GO:0005737">
    <property type="term" value="C:cytoplasm"/>
    <property type="evidence" value="ECO:0007669"/>
    <property type="project" value="UniProtKB-SubCell"/>
</dbReference>
<name>A0A9D1FLV4_9FIRM</name>
<evidence type="ECO:0000256" key="6">
    <source>
        <dbReference type="ARBA" id="ARBA00022722"/>
    </source>
</evidence>
<gene>
    <name evidence="11" type="primary">polC</name>
    <name evidence="15" type="ORF">IAB51_05220</name>
</gene>
<evidence type="ECO:0000256" key="1">
    <source>
        <dbReference type="ARBA" id="ARBA00003452"/>
    </source>
</evidence>
<comment type="similarity">
    <text evidence="11">Belongs to the DNA polymerase type-C family. PolC subfamily.</text>
</comment>
<dbReference type="Gene3D" id="3.20.20.140">
    <property type="entry name" value="Metal-dependent hydrolases"/>
    <property type="match status" value="2"/>
</dbReference>
<dbReference type="GO" id="GO:0003887">
    <property type="term" value="F:DNA-directed DNA polymerase activity"/>
    <property type="evidence" value="ECO:0007669"/>
    <property type="project" value="UniProtKB-UniRule"/>
</dbReference>
<dbReference type="InterPro" id="IPR004013">
    <property type="entry name" value="PHP_dom"/>
</dbReference>
<dbReference type="InterPro" id="IPR003141">
    <property type="entry name" value="Pol/His_phosphatase_N"/>
</dbReference>
<reference evidence="15" key="2">
    <citation type="journal article" date="2021" name="PeerJ">
        <title>Extensive microbial diversity within the chicken gut microbiome revealed by metagenomics and culture.</title>
        <authorList>
            <person name="Gilroy R."/>
            <person name="Ravi A."/>
            <person name="Getino M."/>
            <person name="Pursley I."/>
            <person name="Horton D.L."/>
            <person name="Alikhan N.F."/>
            <person name="Baker D."/>
            <person name="Gharbi K."/>
            <person name="Hall N."/>
            <person name="Watson M."/>
            <person name="Adriaenssens E.M."/>
            <person name="Foster-Nyarko E."/>
            <person name="Jarju S."/>
            <person name="Secka A."/>
            <person name="Antonio M."/>
            <person name="Oren A."/>
            <person name="Chaudhuri R.R."/>
            <person name="La Ragione R."/>
            <person name="Hildebrand F."/>
            <person name="Pallen M.J."/>
        </authorList>
    </citation>
    <scope>NUCLEOTIDE SEQUENCE</scope>
    <source>
        <strain evidence="15">CHK199-13235</strain>
    </source>
</reference>
<sequence length="1454" mass="162105">MQQTSFEYIFGDFLTEPFRSVFGACEILRIDADREAQDLLITAKSQSFIETDHVRECGQSIAQKAGLKRVRIQMKYLPTLFSVNCFPSLVTELKSRCGIVNGFFDGAEAVLEENLLTVRLQNGGRDILLQAGVDKLLERVIQEFFSLRVEVAFDGVLQVEEQQIPHTPMVMKAPEPAPVHVQAKPAAPRWNGGNNGNGGGYPRRGGAVKDTPEDVTIDFTALHFKKNAKLLKGKKITDQPVSMAELTASSGTVVVWGDIFTAESKVTRAGDKVILTYNFTDYTSSNTIKIIDSVDNEEKYGPLKKGATIMVRGEVVDDKYDKEISIKPYDIMILDKEPRLDEAEQKRVELHCHTKMSMMDGVSETADIVKTAYKWGHKAIAITDHGVVQAFPDAMNAVEDIRKGGADFKVIYGVEAYFVNDSVEAVTGGDDTPFDGEFIVFDTETTGLSAQSERLTEIGAVLLKNGEIAERFNTFVNPEKPIPPKIVELTGIRDDMVADAPSEQEALEKFLEFAGNRPLIAHNAPFDMSFLNAAARRSGKILPHTYLDTVALARALYPELKRHKLDTLAKHLNLGEFNHHRACDDAEMLAKIFQKMLEKLAAEKDVHSLGNVNQAAGGGDPKQLRSYHQILLVKNQAGLKNLYRLVSMGHTQYYYRHPRTPKSELKKYREGLLIGSACEAGELYRAILAGKSFEELCDIADFYDYLEIQPLGNNEFMLRDGTVASREQLMENNRLICRIGEKLGKPVVATCDVHFLNKEDAIFRAILMAGMGFQDADLQAPLFLRTTDEMLAEFEYLGEEKAREVVIENPRKIADMIEPDIRPIPKGTFPPSIEGADEDIQTITWNKAKEIYGDPVPEIVGTRLQRELDSIIKHGFSVMYMIAQKLVHYSVEHGYLVGSRGSVGSSFVATMAGISEVNPLAPHYVCPECKHSEFFTDGSIGSGFDLPPKECPVCGTKMDQDGHDIPFETFLGFDGDKEPDIDLNFSGEYQSYVHRYTEELFGTDHVFKAGTISTVAEKTAFGFVLKYLEERGKVIHKAEELRLAQGCTGVKRTTGQHPGGMVVIPSDYEVYDFTPIQHPADKADSDILTTHFDFHSLHDTILKLDELGHDVPTLYRHIEDLTGISVMKVSMSDPAVFSLFTSTEALGVTPDEIFSETGTLSLPEMGTPFVRGMLLEAQPKNFADLLQISGLSHGTDVWLGNAKDLIDSKTCTISNVIGTRDSIMTYLLHKGMQPKLAFKIMEITRKGKAPKLLTEEMKEDMRAHDVPEWYIESCLKIKYMFPKAHAAAYVIAAIRLAWYKVHEPLAYYAAFFTVRGGDFEVESALAGKEAVRARILQLKDMERSVKEEDVYNTLLIINEMLCRGYEFLNIDLYKSHAVKYQIEDGKIRLPFNAIKGLGDAAAYSLMEAGKQGEYISVEEVQTRAGISKSLCETLQQLGVTKDLPQSSQMTLFSF</sequence>
<dbReference type="InterPro" id="IPR029460">
    <property type="entry name" value="DNAPol_HHH"/>
</dbReference>
<dbReference type="InterPro" id="IPR012340">
    <property type="entry name" value="NA-bd_OB-fold"/>
</dbReference>
<dbReference type="InterPro" id="IPR006308">
    <property type="entry name" value="Pol_III_a_PolC-type_gram_pos"/>
</dbReference>
<feature type="region of interest" description="Disordered" evidence="12">
    <location>
        <begin position="185"/>
        <end position="208"/>
    </location>
</feature>
<dbReference type="NCBIfam" id="TIGR00573">
    <property type="entry name" value="dnaq"/>
    <property type="match status" value="1"/>
</dbReference>